<keyword evidence="3" id="KW-1185">Reference proteome</keyword>
<dbReference type="EC" id="2.8.3.-" evidence="2"/>
<accession>A0ABU5ZI04</accession>
<dbReference type="Gene3D" id="3.30.1540.10">
    <property type="entry name" value="formyl-coa transferase, domain 3"/>
    <property type="match status" value="1"/>
</dbReference>
<dbReference type="InterPro" id="IPR003673">
    <property type="entry name" value="CoA-Trfase_fam_III"/>
</dbReference>
<evidence type="ECO:0000313" key="3">
    <source>
        <dbReference type="Proteomes" id="UP001310386"/>
    </source>
</evidence>
<evidence type="ECO:0000313" key="2">
    <source>
        <dbReference type="EMBL" id="MEB3102104.1"/>
    </source>
</evidence>
<dbReference type="Pfam" id="PF02515">
    <property type="entry name" value="CoA_transf_3"/>
    <property type="match status" value="1"/>
</dbReference>
<dbReference type="RefSeq" id="WP_371754220.1">
    <property type="nucleotide sequence ID" value="NZ_JAYJLD010000013.1"/>
</dbReference>
<proteinExistence type="predicted"/>
<dbReference type="Gene3D" id="3.40.50.10540">
    <property type="entry name" value="Crotonobetainyl-coa:carnitine coa-transferase, domain 1"/>
    <property type="match status" value="1"/>
</dbReference>
<dbReference type="SUPFAM" id="SSF89796">
    <property type="entry name" value="CoA-transferase family III (CaiB/BaiF)"/>
    <property type="match status" value="1"/>
</dbReference>
<dbReference type="Proteomes" id="UP001310386">
    <property type="component" value="Unassembled WGS sequence"/>
</dbReference>
<dbReference type="EMBL" id="JAYJLD010000013">
    <property type="protein sequence ID" value="MEB3102104.1"/>
    <property type="molecule type" value="Genomic_DNA"/>
</dbReference>
<evidence type="ECO:0000256" key="1">
    <source>
        <dbReference type="ARBA" id="ARBA00022679"/>
    </source>
</evidence>
<sequence>MQLRPLSGITVVDITTSYAGPYCSMLLADMGAEVIKVEKTKEGDDCRQWGPPFINGESAWFLSANRNKKSVSLDVFDPKGKKILYQLVEKSDVFIENLKPDKLDRSGLAYEDINKVNSGIIYCALSGFGLTGPYRNRPGYDLIAQATSGLMSVTGESNGRPQRVGTAVSDIVTGFIAAFCIASSLLKKEKTGKGELIDTSLLDVDLALMAPRITSYLADGAEPRPSGGTDSVLVVYQAVRTSDEDIIVATGTDSIFRRFCLAIDLPELAEDERFQSNALRRQHRLQLLALIEQQMLRKPAVYWLEKLTEHSVPCAPINYLEDVVKDPQILARDMIREIQHTAAGPVKIVGVPWRLGGSSSEFYLPPPLLGEHTEEVLIQKLQMSENELSVLLDAGVIQGRSKG</sequence>
<keyword evidence="1 2" id="KW-0808">Transferase</keyword>
<comment type="caution">
    <text evidence="2">The sequence shown here is derived from an EMBL/GenBank/DDBJ whole genome shotgun (WGS) entry which is preliminary data.</text>
</comment>
<dbReference type="PANTHER" id="PTHR48207">
    <property type="entry name" value="SUCCINATE--HYDROXYMETHYLGLUTARATE COA-TRANSFERASE"/>
    <property type="match status" value="1"/>
</dbReference>
<organism evidence="2 3">
    <name type="scientific">Ferviditalea candida</name>
    <dbReference type="NCBI Taxonomy" id="3108399"/>
    <lineage>
        <taxon>Bacteria</taxon>
        <taxon>Bacillati</taxon>
        <taxon>Bacillota</taxon>
        <taxon>Bacilli</taxon>
        <taxon>Bacillales</taxon>
        <taxon>Paenibacillaceae</taxon>
        <taxon>Ferviditalea</taxon>
    </lineage>
</organism>
<dbReference type="InterPro" id="IPR044855">
    <property type="entry name" value="CoA-Trfase_III_dom3_sf"/>
</dbReference>
<dbReference type="InterPro" id="IPR050483">
    <property type="entry name" value="CoA-transferase_III_domain"/>
</dbReference>
<reference evidence="2" key="1">
    <citation type="submission" date="2023-12" db="EMBL/GenBank/DDBJ databases">
        <title>Fervidustalea candida gen. nov., sp. nov., a novel member of the family Paenibacillaceae isolated from a geothermal area.</title>
        <authorList>
            <person name="Li W.-J."/>
            <person name="Jiao J.-Y."/>
            <person name="Chen Y."/>
        </authorList>
    </citation>
    <scope>NUCLEOTIDE SEQUENCE</scope>
    <source>
        <strain evidence="2">SYSU GA230002</strain>
    </source>
</reference>
<protein>
    <submittedName>
        <fullName evidence="2">CoA transferase</fullName>
        <ecNumber evidence="2">2.8.3.-</ecNumber>
    </submittedName>
</protein>
<dbReference type="PANTHER" id="PTHR48207:SF3">
    <property type="entry name" value="SUCCINATE--HYDROXYMETHYLGLUTARATE COA-TRANSFERASE"/>
    <property type="match status" value="1"/>
</dbReference>
<dbReference type="InterPro" id="IPR023606">
    <property type="entry name" value="CoA-Trfase_III_dom_1_sf"/>
</dbReference>
<name>A0ABU5ZI04_9BACL</name>
<gene>
    <name evidence="2" type="ORF">VF724_10555</name>
</gene>
<dbReference type="GO" id="GO:0016740">
    <property type="term" value="F:transferase activity"/>
    <property type="evidence" value="ECO:0007669"/>
    <property type="project" value="UniProtKB-KW"/>
</dbReference>